<organism evidence="1 2">
    <name type="scientific">Aphis craccivora</name>
    <name type="common">Cowpea aphid</name>
    <dbReference type="NCBI Taxonomy" id="307492"/>
    <lineage>
        <taxon>Eukaryota</taxon>
        <taxon>Metazoa</taxon>
        <taxon>Ecdysozoa</taxon>
        <taxon>Arthropoda</taxon>
        <taxon>Hexapoda</taxon>
        <taxon>Insecta</taxon>
        <taxon>Pterygota</taxon>
        <taxon>Neoptera</taxon>
        <taxon>Paraneoptera</taxon>
        <taxon>Hemiptera</taxon>
        <taxon>Sternorrhyncha</taxon>
        <taxon>Aphidomorpha</taxon>
        <taxon>Aphidoidea</taxon>
        <taxon>Aphididae</taxon>
        <taxon>Aphidini</taxon>
        <taxon>Aphis</taxon>
        <taxon>Aphis</taxon>
    </lineage>
</organism>
<comment type="caution">
    <text evidence="1">The sequence shown here is derived from an EMBL/GenBank/DDBJ whole genome shotgun (WGS) entry which is preliminary data.</text>
</comment>
<proteinExistence type="predicted"/>
<dbReference type="OrthoDB" id="6613179at2759"/>
<evidence type="ECO:0000313" key="2">
    <source>
        <dbReference type="Proteomes" id="UP000478052"/>
    </source>
</evidence>
<sequence length="260" mass="30030">MDGGFPRLFALNVPTIWVFSLISENVNSICEDLTETDKNLGENVNSICEKEDVTYNEKSLGLNFDDSENDFNKNRQQLQLDLDNNQNYDVDFIIPDCKESIGTKKAFLERYPIQPLGSNGKQMPFNQSKLYYFTLPNGEKILRKWISYFSILNKIFCASCMVFSDRSSNDSPFFNGYTIKAKHGYKAAEEHENSKTHQQSISAALQCAMSKDIGSLIDRDLTFKRLKEIEQRRLVLKRLIDIIIFIERQGLPFRGKEFIE</sequence>
<dbReference type="AlphaFoldDB" id="A0A6G0W3T9"/>
<accession>A0A6G0W3T9</accession>
<protein>
    <submittedName>
        <fullName evidence="1">Zinc finger MYM-type protein 1-like</fullName>
    </submittedName>
</protein>
<dbReference type="Proteomes" id="UP000478052">
    <property type="component" value="Unassembled WGS sequence"/>
</dbReference>
<gene>
    <name evidence="1" type="ORF">FWK35_00034177</name>
</gene>
<dbReference type="EMBL" id="VUJU01009692">
    <property type="protein sequence ID" value="KAF0718300.1"/>
    <property type="molecule type" value="Genomic_DNA"/>
</dbReference>
<reference evidence="1 2" key="1">
    <citation type="submission" date="2019-08" db="EMBL/GenBank/DDBJ databases">
        <title>Whole genome of Aphis craccivora.</title>
        <authorList>
            <person name="Voronova N.V."/>
            <person name="Shulinski R.S."/>
            <person name="Bandarenka Y.V."/>
            <person name="Zhorov D.G."/>
            <person name="Warner D."/>
        </authorList>
    </citation>
    <scope>NUCLEOTIDE SEQUENCE [LARGE SCALE GENOMIC DNA]</scope>
    <source>
        <strain evidence="1">180601</strain>
        <tissue evidence="1">Whole Body</tissue>
    </source>
</reference>
<name>A0A6G0W3T9_APHCR</name>
<keyword evidence="2" id="KW-1185">Reference proteome</keyword>
<evidence type="ECO:0000313" key="1">
    <source>
        <dbReference type="EMBL" id="KAF0718300.1"/>
    </source>
</evidence>